<dbReference type="Proteomes" id="UP000178565">
    <property type="component" value="Unassembled WGS sequence"/>
</dbReference>
<organism evidence="2 3">
    <name type="scientific">Candidatus Daviesbacteria bacterium RIFCSPLOWO2_01_FULL_39_12</name>
    <dbReference type="NCBI Taxonomy" id="1797785"/>
    <lineage>
        <taxon>Bacteria</taxon>
        <taxon>Candidatus Daviesiibacteriota</taxon>
    </lineage>
</organism>
<dbReference type="STRING" id="1797785.A3B45_03475"/>
<evidence type="ECO:0000313" key="3">
    <source>
        <dbReference type="Proteomes" id="UP000178565"/>
    </source>
</evidence>
<protein>
    <recommendedName>
        <fullName evidence="1">Coenzyme F420:L-glutamate ligase-like domain-containing protein</fullName>
    </recommendedName>
</protein>
<dbReference type="AlphaFoldDB" id="A0A1F5KSX8"/>
<dbReference type="PANTHER" id="PTHR47917">
    <property type="match status" value="1"/>
</dbReference>
<accession>A0A1F5KSX8</accession>
<evidence type="ECO:0000313" key="2">
    <source>
        <dbReference type="EMBL" id="OGE43721.1"/>
    </source>
</evidence>
<dbReference type="PANTHER" id="PTHR47917:SF1">
    <property type="entry name" value="COENZYME F420:L-GLUTAMATE LIGASE"/>
    <property type="match status" value="1"/>
</dbReference>
<name>A0A1F5KSX8_9BACT</name>
<dbReference type="Pfam" id="PF01996">
    <property type="entry name" value="F420_ligase"/>
    <property type="match status" value="1"/>
</dbReference>
<reference evidence="2 3" key="1">
    <citation type="journal article" date="2016" name="Nat. Commun.">
        <title>Thousands of microbial genomes shed light on interconnected biogeochemical processes in an aquifer system.</title>
        <authorList>
            <person name="Anantharaman K."/>
            <person name="Brown C.T."/>
            <person name="Hug L.A."/>
            <person name="Sharon I."/>
            <person name="Castelle C.J."/>
            <person name="Probst A.J."/>
            <person name="Thomas B.C."/>
            <person name="Singh A."/>
            <person name="Wilkins M.J."/>
            <person name="Karaoz U."/>
            <person name="Brodie E.L."/>
            <person name="Williams K.H."/>
            <person name="Hubbard S.S."/>
            <person name="Banfield J.F."/>
        </authorList>
    </citation>
    <scope>NUCLEOTIDE SEQUENCE [LARGE SCALE GENOMIC DNA]</scope>
</reference>
<gene>
    <name evidence="2" type="ORF">A3B45_03475</name>
</gene>
<feature type="domain" description="Coenzyme F420:L-glutamate ligase-like" evidence="1">
    <location>
        <begin position="16"/>
        <end position="204"/>
    </location>
</feature>
<evidence type="ECO:0000259" key="1">
    <source>
        <dbReference type="Pfam" id="PF01996"/>
    </source>
</evidence>
<proteinExistence type="predicted"/>
<dbReference type="EMBL" id="MFDM01000014">
    <property type="protein sequence ID" value="OGE43721.1"/>
    <property type="molecule type" value="Genomic_DNA"/>
</dbReference>
<dbReference type="InterPro" id="IPR002847">
    <property type="entry name" value="F420-0_gamma-glut_ligase-dom"/>
</dbReference>
<sequence>MIVKAIKTRKFLPPKDNLWELLSTIQNLEEKSIVAVTSKVVSIGEGRCVSIKGTDKDELIIDESDKYIPRDLVPEGWVMHTIKNNLFIPSAGIDESNGFNYYILWPKDPQVSAKKIWEFLKNRFNLDKLGVIITDSHCIPMRRGLVGISLAHFGFNPLRDYRGEKDIFGREMQISLTDIPDCLASAAVLEMGEGDEQTPIAIISDINFVKFSSKIIESKKPQSSFIIDEKEDLFYPFINAIKWKKGGGGKDL</sequence>
<dbReference type="GO" id="GO:0052618">
    <property type="term" value="F:coenzyme F420-0:L-glutamate ligase activity"/>
    <property type="evidence" value="ECO:0007669"/>
    <property type="project" value="TreeGrafter"/>
</dbReference>
<dbReference type="SUPFAM" id="SSF144010">
    <property type="entry name" value="CofE-like"/>
    <property type="match status" value="1"/>
</dbReference>
<comment type="caution">
    <text evidence="2">The sequence shown here is derived from an EMBL/GenBank/DDBJ whole genome shotgun (WGS) entry which is preliminary data.</text>
</comment>
<dbReference type="Gene3D" id="3.30.1330.100">
    <property type="entry name" value="CofE-like"/>
    <property type="match status" value="1"/>
</dbReference>